<feature type="signal peptide" evidence="1">
    <location>
        <begin position="1"/>
        <end position="27"/>
    </location>
</feature>
<proteinExistence type="predicted"/>
<name>A0A6V7VFX5_MELEN</name>
<gene>
    <name evidence="2" type="ORF">MENT_LOCUS24895</name>
</gene>
<evidence type="ECO:0000313" key="2">
    <source>
        <dbReference type="EMBL" id="CAD2173294.1"/>
    </source>
</evidence>
<dbReference type="Proteomes" id="UP000580250">
    <property type="component" value="Unassembled WGS sequence"/>
</dbReference>
<evidence type="ECO:0000256" key="1">
    <source>
        <dbReference type="SAM" id="SignalP"/>
    </source>
</evidence>
<feature type="chain" id="PRO_5028187977" evidence="1">
    <location>
        <begin position="28"/>
        <end position="241"/>
    </location>
</feature>
<reference evidence="2 3" key="1">
    <citation type="submission" date="2020-08" db="EMBL/GenBank/DDBJ databases">
        <authorList>
            <person name="Koutsovoulos G."/>
            <person name="Danchin GJ E."/>
        </authorList>
    </citation>
    <scope>NUCLEOTIDE SEQUENCE [LARGE SCALE GENOMIC DNA]</scope>
</reference>
<accession>A0A6V7VFX5</accession>
<evidence type="ECO:0000313" key="3">
    <source>
        <dbReference type="Proteomes" id="UP000580250"/>
    </source>
</evidence>
<organism evidence="2 3">
    <name type="scientific">Meloidogyne enterolobii</name>
    <name type="common">Root-knot nematode worm</name>
    <name type="synonym">Meloidogyne mayaguensis</name>
    <dbReference type="NCBI Taxonomy" id="390850"/>
    <lineage>
        <taxon>Eukaryota</taxon>
        <taxon>Metazoa</taxon>
        <taxon>Ecdysozoa</taxon>
        <taxon>Nematoda</taxon>
        <taxon>Chromadorea</taxon>
        <taxon>Rhabditida</taxon>
        <taxon>Tylenchina</taxon>
        <taxon>Tylenchomorpha</taxon>
        <taxon>Tylenchoidea</taxon>
        <taxon>Meloidogynidae</taxon>
        <taxon>Meloidogyninae</taxon>
        <taxon>Meloidogyne</taxon>
    </lineage>
</organism>
<protein>
    <submittedName>
        <fullName evidence="2">Uncharacterized protein</fullName>
    </submittedName>
</protein>
<dbReference type="AlphaFoldDB" id="A0A6V7VFX5"/>
<comment type="caution">
    <text evidence="2">The sequence shown here is derived from an EMBL/GenBank/DDBJ whole genome shotgun (WGS) entry which is preliminary data.</text>
</comment>
<keyword evidence="1" id="KW-0732">Signal</keyword>
<dbReference type="EMBL" id="CAJEWN010000215">
    <property type="protein sequence ID" value="CAD2173294.1"/>
    <property type="molecule type" value="Genomic_DNA"/>
</dbReference>
<sequence>MKILTKINAVHLLLFCVNLLLPFLSDGIEPNIDKLKGEFDCFSSEMLNNSVVSDEGVYSDEGDEFYAIAPNNMNKNITFQININKYREDSGSLEGEKQVDAKFENERVLLKVRSCENKTKKIFSHNCSTSEEDIKCNFLNHRKIETECNTTFTMTCGIDYKQIEGKQYGLLTFKIQRKYEEPCIVQFSTNAKGLYFLINKNNTKKTETLDKCIEEIESKLSTTSIASSTNISLTTARELKI</sequence>